<dbReference type="PANTHER" id="PTHR46268">
    <property type="entry name" value="STRESS RESPONSE PROTEIN NHAX"/>
    <property type="match status" value="1"/>
</dbReference>
<reference evidence="5 6" key="2">
    <citation type="submission" date="2020-06" db="EMBL/GenBank/DDBJ databases">
        <title>Antribacter stalactiti gen. nov., sp. nov., a new member of the family Nacardiaceae isolated from a cave.</title>
        <authorList>
            <person name="Kim I.S."/>
        </authorList>
    </citation>
    <scope>NUCLEOTIDE SEQUENCE [LARGE SCALE GENOMIC DNA]</scope>
    <source>
        <strain evidence="5 6">YC2-7</strain>
    </source>
</reference>
<dbReference type="Proteomes" id="UP000535543">
    <property type="component" value="Unassembled WGS sequence"/>
</dbReference>
<proteinExistence type="inferred from homology"/>
<sequence length="299" mass="31524">MSIHDSFPRIESPQGAVVVGVDGSASAERAVRWAARLASARHRPLHLVHALALASLGSSFADAYLDAPAVIDALRAGGRTIVDRASTIAAEEDPELVVSTELSSETPVATLVRLSEVAYQLTLGEPAAAHSIGSTAIAVASHSKCPVVVARGDTRPSRRPVVVGIDGSSVSETATALAFYEASNRRTNLVAVHVCNDFTHGALARHAPVADQDPTRCAILAERLAGWQDKYPDVPVQKYVYLDGPREHLTEWSTRAQLVVVGSRGRGGIRGVAIGSTSNALVLQSHCPVLVVRPQESST</sequence>
<comment type="caution">
    <text evidence="5">The sequence shown here is derived from an EMBL/GenBank/DDBJ whole genome shotgun (WGS) entry which is preliminary data.</text>
</comment>
<feature type="domain" description="UspA" evidence="4">
    <location>
        <begin position="17"/>
        <end position="151"/>
    </location>
</feature>
<protein>
    <submittedName>
        <fullName evidence="5">Universal stress protein</fullName>
    </submittedName>
</protein>
<keyword evidence="6" id="KW-1185">Reference proteome</keyword>
<dbReference type="InterPro" id="IPR006016">
    <property type="entry name" value="UspA"/>
</dbReference>
<dbReference type="Gene3D" id="3.40.50.620">
    <property type="entry name" value="HUPs"/>
    <property type="match status" value="2"/>
</dbReference>
<reference evidence="5 6" key="1">
    <citation type="submission" date="2019-05" db="EMBL/GenBank/DDBJ databases">
        <authorList>
            <person name="Lee S.D."/>
        </authorList>
    </citation>
    <scope>NUCLEOTIDE SEQUENCE [LARGE SCALE GENOMIC DNA]</scope>
    <source>
        <strain evidence="5 6">YC2-7</strain>
    </source>
</reference>
<dbReference type="InterPro" id="IPR014729">
    <property type="entry name" value="Rossmann-like_a/b/a_fold"/>
</dbReference>
<organism evidence="5 6">
    <name type="scientific">Antrihabitans stalactiti</name>
    <dbReference type="NCBI Taxonomy" id="2584121"/>
    <lineage>
        <taxon>Bacteria</taxon>
        <taxon>Bacillati</taxon>
        <taxon>Actinomycetota</taxon>
        <taxon>Actinomycetes</taxon>
        <taxon>Mycobacteriales</taxon>
        <taxon>Nocardiaceae</taxon>
        <taxon>Antrihabitans</taxon>
    </lineage>
</organism>
<comment type="similarity">
    <text evidence="1">Belongs to the universal stress protein A family.</text>
</comment>
<name>A0A848KCT8_9NOCA</name>
<dbReference type="EMBL" id="VCQU01000001">
    <property type="protein sequence ID" value="NMN93960.1"/>
    <property type="molecule type" value="Genomic_DNA"/>
</dbReference>
<evidence type="ECO:0000256" key="2">
    <source>
        <dbReference type="ARBA" id="ARBA00022741"/>
    </source>
</evidence>
<keyword evidence="2" id="KW-0547">Nucleotide-binding</keyword>
<gene>
    <name evidence="5" type="ORF">FGL95_02790</name>
</gene>
<dbReference type="GO" id="GO:0005524">
    <property type="term" value="F:ATP binding"/>
    <property type="evidence" value="ECO:0007669"/>
    <property type="project" value="UniProtKB-KW"/>
</dbReference>
<evidence type="ECO:0000256" key="3">
    <source>
        <dbReference type="ARBA" id="ARBA00022840"/>
    </source>
</evidence>
<dbReference type="PANTHER" id="PTHR46268:SF27">
    <property type="entry name" value="UNIVERSAL STRESS PROTEIN RV2623"/>
    <property type="match status" value="1"/>
</dbReference>
<keyword evidence="3" id="KW-0067">ATP-binding</keyword>
<dbReference type="AlphaFoldDB" id="A0A848KCT8"/>
<feature type="domain" description="UspA" evidence="4">
    <location>
        <begin position="159"/>
        <end position="293"/>
    </location>
</feature>
<evidence type="ECO:0000313" key="6">
    <source>
        <dbReference type="Proteomes" id="UP000535543"/>
    </source>
</evidence>
<evidence type="ECO:0000313" key="5">
    <source>
        <dbReference type="EMBL" id="NMN93960.1"/>
    </source>
</evidence>
<evidence type="ECO:0000259" key="4">
    <source>
        <dbReference type="Pfam" id="PF00582"/>
    </source>
</evidence>
<dbReference type="SUPFAM" id="SSF52402">
    <property type="entry name" value="Adenine nucleotide alpha hydrolases-like"/>
    <property type="match status" value="2"/>
</dbReference>
<accession>A0A848KCT8</accession>
<dbReference type="InterPro" id="IPR006015">
    <property type="entry name" value="Universal_stress_UspA"/>
</dbReference>
<dbReference type="RefSeq" id="WP_169584642.1">
    <property type="nucleotide sequence ID" value="NZ_VCQU01000001.1"/>
</dbReference>
<dbReference type="Pfam" id="PF00582">
    <property type="entry name" value="Usp"/>
    <property type="match status" value="2"/>
</dbReference>
<evidence type="ECO:0000256" key="1">
    <source>
        <dbReference type="ARBA" id="ARBA00008791"/>
    </source>
</evidence>
<dbReference type="PRINTS" id="PR01438">
    <property type="entry name" value="UNVRSLSTRESS"/>
</dbReference>